<keyword evidence="7" id="KW-1185">Reference proteome</keyword>
<name>A0A0Q3T2I7_9HYPH</name>
<dbReference type="InterPro" id="IPR001638">
    <property type="entry name" value="Solute-binding_3/MltF_N"/>
</dbReference>
<evidence type="ECO:0000313" key="8">
    <source>
        <dbReference type="Proteomes" id="UP000190130"/>
    </source>
</evidence>
<sequence length="329" mass="35742">MLRAKIASLCLFAFGFGLAAPAQAQDCANRGTLDARYCDANRDLIADTPTDPAKQKDPDTLIFSYTPVEDPSVYENVFADFLAHLSKVTGKKIKWFGAESYAAQVEAMRSGRLHIAGVASGPTPFAVNLAGFSPIVAMAKKDDSIGYTLQLIVPKDSPIKGIADLKGKRVAHVAPSSNSGDTAPRILFKEKGVVPGKDYEVLYSGKHDNSIMGVVNKDYDAAPVASSVVERMADRGMFKRDDIRIVYESSPFPRTAFGLAHDLKPELQAKIKQAFLTFDFLNSGLAKEFKDTKGFKELSYKDAWADIILIQGNSGITYTQDGLSKLKGD</sequence>
<dbReference type="GO" id="GO:0055085">
    <property type="term" value="P:transmembrane transport"/>
    <property type="evidence" value="ECO:0007669"/>
    <property type="project" value="InterPro"/>
</dbReference>
<evidence type="ECO:0000259" key="4">
    <source>
        <dbReference type="SMART" id="SM00062"/>
    </source>
</evidence>
<protein>
    <submittedName>
        <fullName evidence="5">Phosphonate ABC transporter substrate-binding protein</fullName>
    </submittedName>
    <submittedName>
        <fullName evidence="6">Phosphonate transport system substrate-binding protein</fullName>
    </submittedName>
</protein>
<dbReference type="Proteomes" id="UP000051562">
    <property type="component" value="Unassembled WGS sequence"/>
</dbReference>
<accession>A0A0Q3T2I7</accession>
<evidence type="ECO:0000313" key="5">
    <source>
        <dbReference type="EMBL" id="KQK31898.1"/>
    </source>
</evidence>
<dbReference type="EMBL" id="LMAR01000010">
    <property type="protein sequence ID" value="KQK31898.1"/>
    <property type="molecule type" value="Genomic_DNA"/>
</dbReference>
<dbReference type="PANTHER" id="PTHR35841:SF1">
    <property type="entry name" value="PHOSPHONATES-BINDING PERIPLASMIC PROTEIN"/>
    <property type="match status" value="1"/>
</dbReference>
<gene>
    <name evidence="5" type="ORF">ARD30_08555</name>
    <name evidence="6" type="ORF">SAMN05660750_01066</name>
</gene>
<evidence type="ECO:0000256" key="1">
    <source>
        <dbReference type="ARBA" id="ARBA00007162"/>
    </source>
</evidence>
<organism evidence="5 7">
    <name type="scientific">Bosea thiooxidans</name>
    <dbReference type="NCBI Taxonomy" id="53254"/>
    <lineage>
        <taxon>Bacteria</taxon>
        <taxon>Pseudomonadati</taxon>
        <taxon>Pseudomonadota</taxon>
        <taxon>Alphaproteobacteria</taxon>
        <taxon>Hyphomicrobiales</taxon>
        <taxon>Boseaceae</taxon>
        <taxon>Bosea</taxon>
    </lineage>
</organism>
<evidence type="ECO:0000256" key="3">
    <source>
        <dbReference type="SAM" id="SignalP"/>
    </source>
</evidence>
<keyword evidence="2 3" id="KW-0732">Signal</keyword>
<evidence type="ECO:0000313" key="6">
    <source>
        <dbReference type="EMBL" id="SKB51198.1"/>
    </source>
</evidence>
<evidence type="ECO:0000313" key="7">
    <source>
        <dbReference type="Proteomes" id="UP000051562"/>
    </source>
</evidence>
<dbReference type="GO" id="GO:0043190">
    <property type="term" value="C:ATP-binding cassette (ABC) transporter complex"/>
    <property type="evidence" value="ECO:0007669"/>
    <property type="project" value="InterPro"/>
</dbReference>
<dbReference type="EMBL" id="FUYX01000002">
    <property type="protein sequence ID" value="SKB51198.1"/>
    <property type="molecule type" value="Genomic_DNA"/>
</dbReference>
<dbReference type="SUPFAM" id="SSF53850">
    <property type="entry name" value="Periplasmic binding protein-like II"/>
    <property type="match status" value="1"/>
</dbReference>
<comment type="similarity">
    <text evidence="1">Belongs to the phosphate/phosphite/phosphonate binding protein family.</text>
</comment>
<dbReference type="RefSeq" id="WP_055726744.1">
    <property type="nucleotide sequence ID" value="NZ_FUYX01000002.1"/>
</dbReference>
<reference evidence="6 8" key="2">
    <citation type="submission" date="2017-02" db="EMBL/GenBank/DDBJ databases">
        <authorList>
            <person name="Peterson S.W."/>
        </authorList>
    </citation>
    <scope>NUCLEOTIDE SEQUENCE [LARGE SCALE GENOMIC DNA]</scope>
    <source>
        <strain evidence="6 8">DSM 9653</strain>
    </source>
</reference>
<dbReference type="PANTHER" id="PTHR35841">
    <property type="entry name" value="PHOSPHONATES-BINDING PERIPLASMIC PROTEIN"/>
    <property type="match status" value="1"/>
</dbReference>
<dbReference type="Proteomes" id="UP000190130">
    <property type="component" value="Unassembled WGS sequence"/>
</dbReference>
<feature type="domain" description="Solute-binding protein family 3/N-terminal" evidence="4">
    <location>
        <begin position="60"/>
        <end position="291"/>
    </location>
</feature>
<feature type="signal peptide" evidence="3">
    <location>
        <begin position="1"/>
        <end position="24"/>
    </location>
</feature>
<dbReference type="OrthoDB" id="5318791at2"/>
<dbReference type="AlphaFoldDB" id="A0A0Q3T2I7"/>
<proteinExistence type="inferred from homology"/>
<dbReference type="Gene3D" id="3.40.190.10">
    <property type="entry name" value="Periplasmic binding protein-like II"/>
    <property type="match status" value="2"/>
</dbReference>
<dbReference type="NCBIfam" id="TIGR01098">
    <property type="entry name" value="3A0109s03R"/>
    <property type="match status" value="1"/>
</dbReference>
<dbReference type="STRING" id="53254.SAMN05660750_01066"/>
<reference evidence="5 7" key="1">
    <citation type="submission" date="2015-10" db="EMBL/GenBank/DDBJ databases">
        <title>Draft genome of Bosea thiooxidans.</title>
        <authorList>
            <person name="Wang X."/>
        </authorList>
    </citation>
    <scope>NUCLEOTIDE SEQUENCE [LARGE SCALE GENOMIC DNA]</scope>
    <source>
        <strain evidence="5 7">CGMCC 9174</strain>
    </source>
</reference>
<dbReference type="SMART" id="SM00062">
    <property type="entry name" value="PBPb"/>
    <property type="match status" value="1"/>
</dbReference>
<evidence type="ECO:0000256" key="2">
    <source>
        <dbReference type="ARBA" id="ARBA00022729"/>
    </source>
</evidence>
<dbReference type="InterPro" id="IPR005770">
    <property type="entry name" value="PhnD"/>
</dbReference>
<feature type="chain" id="PRO_5014520666" evidence="3">
    <location>
        <begin position="25"/>
        <end position="329"/>
    </location>
</feature>
<dbReference type="Pfam" id="PF12974">
    <property type="entry name" value="Phosphonate-bd"/>
    <property type="match status" value="1"/>
</dbReference>